<feature type="non-terminal residue" evidence="1">
    <location>
        <position position="54"/>
    </location>
</feature>
<reference evidence="1" key="1">
    <citation type="submission" date="2020-02" db="EMBL/GenBank/DDBJ databases">
        <authorList>
            <person name="Meier V. D."/>
        </authorList>
    </citation>
    <scope>NUCLEOTIDE SEQUENCE</scope>
    <source>
        <strain evidence="1">AVDCRST_MAG91</strain>
    </source>
</reference>
<evidence type="ECO:0000313" key="1">
    <source>
        <dbReference type="EMBL" id="CAA9519987.1"/>
    </source>
</evidence>
<dbReference type="EMBL" id="CADCVX010000392">
    <property type="protein sequence ID" value="CAA9519987.1"/>
    <property type="molecule type" value="Genomic_DNA"/>
</dbReference>
<gene>
    <name evidence="1" type="ORF">AVDCRST_MAG91-2135</name>
</gene>
<sequence>MLYLHEQKLLKPFYDAYKANFENDPAGRATLESVTGKTLATLEAAWVAWMTRRP</sequence>
<name>A0A6J4TD01_9SPHN</name>
<organism evidence="1">
    <name type="scientific">uncultured Sphingomonadaceae bacterium</name>
    <dbReference type="NCBI Taxonomy" id="169976"/>
    <lineage>
        <taxon>Bacteria</taxon>
        <taxon>Pseudomonadati</taxon>
        <taxon>Pseudomonadota</taxon>
        <taxon>Alphaproteobacteria</taxon>
        <taxon>Sphingomonadales</taxon>
        <taxon>Sphingomonadaceae</taxon>
        <taxon>environmental samples</taxon>
    </lineage>
</organism>
<accession>A0A6J4TD01</accession>
<protein>
    <submittedName>
        <fullName evidence="1">Uncharacterized protein</fullName>
    </submittedName>
</protein>
<proteinExistence type="predicted"/>
<dbReference type="AlphaFoldDB" id="A0A6J4TD01"/>